<reference evidence="3" key="2">
    <citation type="submission" date="2013-10" db="EMBL/GenBank/DDBJ databases">
        <authorList>
            <person name="Aslett M."/>
        </authorList>
    </citation>
    <scope>NUCLEOTIDE SEQUENCE [LARGE SCALE GENOMIC DNA]</scope>
    <source>
        <strain evidence="3">Houghton</strain>
    </source>
</reference>
<dbReference type="EMBL" id="HG683167">
    <property type="protein sequence ID" value="CDJ31296.1"/>
    <property type="molecule type" value="Genomic_DNA"/>
</dbReference>
<feature type="compositionally biased region" description="Low complexity" evidence="1">
    <location>
        <begin position="458"/>
        <end position="492"/>
    </location>
</feature>
<feature type="compositionally biased region" description="Low complexity" evidence="1">
    <location>
        <begin position="516"/>
        <end position="530"/>
    </location>
</feature>
<dbReference type="OrthoDB" id="331862at2759"/>
<dbReference type="GO" id="GO:0030833">
    <property type="term" value="P:regulation of actin filament polymerization"/>
    <property type="evidence" value="ECO:0007669"/>
    <property type="project" value="TreeGrafter"/>
</dbReference>
<feature type="transmembrane region" description="Helical" evidence="2">
    <location>
        <begin position="55"/>
        <end position="74"/>
    </location>
</feature>
<feature type="compositionally biased region" description="Basic and acidic residues" evidence="1">
    <location>
        <begin position="499"/>
        <end position="508"/>
    </location>
</feature>
<evidence type="ECO:0000313" key="4">
    <source>
        <dbReference type="Proteomes" id="UP000030744"/>
    </source>
</evidence>
<feature type="compositionally biased region" description="Low complexity" evidence="1">
    <location>
        <begin position="344"/>
        <end position="373"/>
    </location>
</feature>
<evidence type="ECO:0000313" key="3">
    <source>
        <dbReference type="EMBL" id="CDJ31296.1"/>
    </source>
</evidence>
<accession>U6K2T8</accession>
<dbReference type="RefSeq" id="XP_013353861.1">
    <property type="nucleotide sequence ID" value="XM_013498407.1"/>
</dbReference>
<feature type="compositionally biased region" description="Polar residues" evidence="1">
    <location>
        <begin position="100"/>
        <end position="118"/>
    </location>
</feature>
<keyword evidence="2" id="KW-1133">Transmembrane helix</keyword>
<proteinExistence type="predicted"/>
<feature type="region of interest" description="Disordered" evidence="1">
    <location>
        <begin position="80"/>
        <end position="118"/>
    </location>
</feature>
<keyword evidence="3" id="KW-0378">Hydrolase</keyword>
<keyword evidence="3" id="KW-0645">Protease</keyword>
<dbReference type="AlphaFoldDB" id="U6K2T8"/>
<feature type="region of interest" description="Disordered" evidence="1">
    <location>
        <begin position="341"/>
        <end position="390"/>
    </location>
</feature>
<dbReference type="GO" id="GO:0005884">
    <property type="term" value="C:actin filament"/>
    <property type="evidence" value="ECO:0007669"/>
    <property type="project" value="TreeGrafter"/>
</dbReference>
<dbReference type="VEuPathDB" id="ToxoDB:EMH_0008620"/>
<dbReference type="GO" id="GO:0051015">
    <property type="term" value="F:actin filament binding"/>
    <property type="evidence" value="ECO:0007669"/>
    <property type="project" value="TreeGrafter"/>
</dbReference>
<sequence length="832" mass="87978">MGTESIGARSLHAFFKTATVTVVVHAQAGYGYVAITMKLPPIWCLPLGSQRDRRVLSYVLLSFAASLLCVNVLLTTASSYSQPPSLPVSSPVPRVSTSSEASASQNPELQGPLNPSGSFSETSKKLLSLNACLSDVQCWGRGRRCIEGRCWGFAGPRRAAFECGVETPCSVGPIDGHFYGEGGRGNRGLFMLQAIRGAPWECGQSTALPKPQQTSCGDRDAEACELITAGHQGQTSGHVAGKEGETLILGTAVRCIYTAGITPQSSCTARLGFVPRDLPVGLYALCGCSSTDLGAKGRPCSSDVDFSVPVGTLRITGFEAPVAVPAAAAAAAAPPVATDSTHDAAVAAPEAAAASEPAGTATATPPKEAAAPADSGANLVPGNEESDVIDDSEPLQAIPAPKETKQQQQLLLLPRFTCTTGLPCELPTIKGVGLDSTQHFVRAFTGVHSSCLEAAKAGDGQQQQQTSSDSGQPQEAQQGDQPQVHQQQGQKQQQEEQQEEKQKGKEENPKEEEDAPQVQQEQQEQQEQQQSGAAVQLRRLQFIEDRAANLPGEEGEEGADAGECRKHSDCLRGFGQCVGGRCHGFVPDLKGQRLLRCVEGYHCDAEKGDIPTVGNKQNFTVIAIGPQEECGTAVNLKPDSSIFNNVNKWVCSSTVSGSCELRFGVGRRLSRANSVEGVRLCGCPGLDVNGDGRPCNHMRDFPVPVGRVSVQECITNAHCADRQLAYCIKDHCAGFFVTAAAASLNAFACVRNQECTLENVAARGVAEALKVIPIAAHLKCGPEAALDPNFLPESAMPCVADVDGDGKCDVHLGVNHFLGYIHHTSTREHKHR</sequence>
<dbReference type="PANTHER" id="PTHR10829">
    <property type="entry name" value="CORTACTIN AND DREBRIN"/>
    <property type="match status" value="1"/>
</dbReference>
<dbReference type="Proteomes" id="UP000030744">
    <property type="component" value="Unassembled WGS sequence"/>
</dbReference>
<keyword evidence="4" id="KW-1185">Reference proteome</keyword>
<protein>
    <submittedName>
        <fullName evidence="3">Gigantic extracellular protein with interesting sushi (9x) and archaeal protease type repeats having the domain architecture: signal peptide-CRYPB(3x)-sushi (9x)-archaeoglobus type repeats (2x), re...</fullName>
    </submittedName>
</protein>
<evidence type="ECO:0000256" key="2">
    <source>
        <dbReference type="SAM" id="Phobius"/>
    </source>
</evidence>
<dbReference type="GO" id="GO:0006508">
    <property type="term" value="P:proteolysis"/>
    <property type="evidence" value="ECO:0007669"/>
    <property type="project" value="UniProtKB-KW"/>
</dbReference>
<dbReference type="GO" id="GO:0030864">
    <property type="term" value="C:cortical actin cytoskeleton"/>
    <property type="evidence" value="ECO:0007669"/>
    <property type="project" value="TreeGrafter"/>
</dbReference>
<keyword evidence="2" id="KW-0812">Transmembrane</keyword>
<reference evidence="3" key="1">
    <citation type="submission" date="2013-10" db="EMBL/GenBank/DDBJ databases">
        <title>Genomic analysis of the causative agents of coccidiosis in chickens.</title>
        <authorList>
            <person name="Reid A.J."/>
            <person name="Blake D."/>
            <person name="Billington K."/>
            <person name="Browne H."/>
            <person name="Dunn M."/>
            <person name="Hung S."/>
            <person name="Kawahara F."/>
            <person name="Miranda-Saavedra D."/>
            <person name="Mourier T."/>
            <person name="Nagra H."/>
            <person name="Otto T.D."/>
            <person name="Rawlings N."/>
            <person name="Sanchez A."/>
            <person name="Sanders M."/>
            <person name="Subramaniam C."/>
            <person name="Tay Y."/>
            <person name="Dear P."/>
            <person name="Doerig C."/>
            <person name="Gruber A."/>
            <person name="Parkinson J."/>
            <person name="Shirley M."/>
            <person name="Wan K.L."/>
            <person name="Berriman M."/>
            <person name="Tomley F."/>
            <person name="Pain A."/>
        </authorList>
    </citation>
    <scope>NUCLEOTIDE SEQUENCE [LARGE SCALE GENOMIC DNA]</scope>
    <source>
        <strain evidence="3">Houghton</strain>
    </source>
</reference>
<gene>
    <name evidence="3" type="ORF">EMH_0008620</name>
</gene>
<dbReference type="GeneID" id="25375851"/>
<dbReference type="PANTHER" id="PTHR10829:SF25">
    <property type="entry name" value="DREBRIN-LIKE PROTEIN"/>
    <property type="match status" value="1"/>
</dbReference>
<organism evidence="3 4">
    <name type="scientific">Eimeria mitis</name>
    <dbReference type="NCBI Taxonomy" id="44415"/>
    <lineage>
        <taxon>Eukaryota</taxon>
        <taxon>Sar</taxon>
        <taxon>Alveolata</taxon>
        <taxon>Apicomplexa</taxon>
        <taxon>Conoidasida</taxon>
        <taxon>Coccidia</taxon>
        <taxon>Eucoccidiorida</taxon>
        <taxon>Eimeriorina</taxon>
        <taxon>Eimeriidae</taxon>
        <taxon>Eimeria</taxon>
    </lineage>
</organism>
<keyword evidence="2" id="KW-0472">Membrane</keyword>
<feature type="region of interest" description="Disordered" evidence="1">
    <location>
        <begin position="455"/>
        <end position="534"/>
    </location>
</feature>
<evidence type="ECO:0000256" key="1">
    <source>
        <dbReference type="SAM" id="MobiDB-lite"/>
    </source>
</evidence>
<dbReference type="GO" id="GO:0008233">
    <property type="term" value="F:peptidase activity"/>
    <property type="evidence" value="ECO:0007669"/>
    <property type="project" value="UniProtKB-KW"/>
</dbReference>
<feature type="compositionally biased region" description="Low complexity" evidence="1">
    <location>
        <begin position="80"/>
        <end position="99"/>
    </location>
</feature>
<name>U6K2T8_9EIME</name>